<dbReference type="EMBL" id="JAHSPG010000015">
    <property type="protein sequence ID" value="MBV4359681.1"/>
    <property type="molecule type" value="Genomic_DNA"/>
</dbReference>
<evidence type="ECO:0000313" key="4">
    <source>
        <dbReference type="Proteomes" id="UP000812270"/>
    </source>
</evidence>
<dbReference type="InterPro" id="IPR046470">
    <property type="entry name" value="SAM_HAT_C"/>
</dbReference>
<reference evidence="3" key="1">
    <citation type="submission" date="2021-06" db="EMBL/GenBank/DDBJ databases">
        <authorList>
            <person name="Huq M.A."/>
        </authorList>
    </citation>
    <scope>NUCLEOTIDE SEQUENCE</scope>
    <source>
        <strain evidence="3">MAH-26</strain>
    </source>
</reference>
<dbReference type="RefSeq" id="WP_217793936.1">
    <property type="nucleotide sequence ID" value="NZ_JAHSPG010000015.1"/>
</dbReference>
<feature type="domain" description="S-adenosyl-l-methionine hydroxide adenosyltransferase C-terminal" evidence="2">
    <location>
        <begin position="168"/>
        <end position="248"/>
    </location>
</feature>
<dbReference type="PIRSF" id="PIRSF006779">
    <property type="entry name" value="UCP006779"/>
    <property type="match status" value="1"/>
</dbReference>
<comment type="caution">
    <text evidence="3">The sequence shown here is derived from an EMBL/GenBank/DDBJ whole genome shotgun (WGS) entry which is preliminary data.</text>
</comment>
<dbReference type="InterPro" id="IPR046469">
    <property type="entry name" value="SAM_HAT_N"/>
</dbReference>
<dbReference type="PANTHER" id="PTHR35092:SF1">
    <property type="entry name" value="CHLORINASE MJ1651"/>
    <property type="match status" value="1"/>
</dbReference>
<dbReference type="Pfam" id="PF20257">
    <property type="entry name" value="SAM_HAT_C"/>
    <property type="match status" value="1"/>
</dbReference>
<evidence type="ECO:0000259" key="1">
    <source>
        <dbReference type="Pfam" id="PF01887"/>
    </source>
</evidence>
<proteinExistence type="predicted"/>
<evidence type="ECO:0000313" key="3">
    <source>
        <dbReference type="EMBL" id="MBV4359681.1"/>
    </source>
</evidence>
<keyword evidence="4" id="KW-1185">Reference proteome</keyword>
<dbReference type="Pfam" id="PF01887">
    <property type="entry name" value="SAM_HAT_N"/>
    <property type="match status" value="1"/>
</dbReference>
<dbReference type="AlphaFoldDB" id="A0A9E2SBU4"/>
<dbReference type="InterPro" id="IPR002747">
    <property type="entry name" value="SAM_OH_AdoTrfase"/>
</dbReference>
<dbReference type="PANTHER" id="PTHR35092">
    <property type="entry name" value="CHLORINASE MJ1651"/>
    <property type="match status" value="1"/>
</dbReference>
<evidence type="ECO:0000259" key="2">
    <source>
        <dbReference type="Pfam" id="PF20257"/>
    </source>
</evidence>
<sequence length="273" mass="31100">MALITLTSDIGQQDFLVSAVKGQLLQINPSFNIVDVTHQLSPFNYPQSAYVSRNAIKNFPEFTFHIVMVNLFERKPQQLLLAFHKNQYILCADNGLLTMILEEKPEMVIGLKLDSNSIKNTLYCAQIFGKTINDISEGKSLLSIGEPDVPIIEKNHLRALLGENWMEGQIIFIDNFENVIVNITRDDFEQQRRGRSFRIVFKRDEVIDKISESYADVSEGEKLALFNSAGYLEIAINKGNAAGLFGLQGYLEQTQNAYLQNRLFYQTVKVFFE</sequence>
<gene>
    <name evidence="3" type="ORF">KTO63_21105</name>
</gene>
<name>A0A9E2SBU4_9BACT</name>
<dbReference type="Proteomes" id="UP000812270">
    <property type="component" value="Unassembled WGS sequence"/>
</dbReference>
<protein>
    <submittedName>
        <fullName evidence="3">SAM-dependent chlorinase/fluorinase</fullName>
    </submittedName>
</protein>
<feature type="domain" description="S-adenosyl-l-methionine hydroxide adenosyltransferase N-terminal" evidence="1">
    <location>
        <begin position="4"/>
        <end position="145"/>
    </location>
</feature>
<accession>A0A9E2SBU4</accession>
<organism evidence="3 4">
    <name type="scientific">Pinibacter aurantiacus</name>
    <dbReference type="NCBI Taxonomy" id="2851599"/>
    <lineage>
        <taxon>Bacteria</taxon>
        <taxon>Pseudomonadati</taxon>
        <taxon>Bacteroidota</taxon>
        <taxon>Chitinophagia</taxon>
        <taxon>Chitinophagales</taxon>
        <taxon>Chitinophagaceae</taxon>
        <taxon>Pinibacter</taxon>
    </lineage>
</organism>